<dbReference type="AlphaFoldDB" id="A0ABD1U1M6"/>
<dbReference type="PANTHER" id="PTHR34686:SF5">
    <property type="entry name" value="OS05G0451300 PROTEIN"/>
    <property type="match status" value="1"/>
</dbReference>
<evidence type="ECO:0000313" key="1">
    <source>
        <dbReference type="EMBL" id="KAL2518628.1"/>
    </source>
</evidence>
<evidence type="ECO:0000313" key="2">
    <source>
        <dbReference type="Proteomes" id="UP001604336"/>
    </source>
</evidence>
<comment type="caution">
    <text evidence="1">The sequence shown here is derived from an EMBL/GenBank/DDBJ whole genome shotgun (WGS) entry which is preliminary data.</text>
</comment>
<proteinExistence type="predicted"/>
<dbReference type="PANTHER" id="PTHR34686">
    <property type="entry name" value="MATERNAL EFFECT EMBRYO ARREST PROTEIN"/>
    <property type="match status" value="1"/>
</dbReference>
<protein>
    <submittedName>
        <fullName evidence="1">Maternal effect</fullName>
    </submittedName>
</protein>
<dbReference type="Proteomes" id="UP001604336">
    <property type="component" value="Unassembled WGS sequence"/>
</dbReference>
<keyword evidence="2" id="KW-1185">Reference proteome</keyword>
<organism evidence="1 2">
    <name type="scientific">Abeliophyllum distichum</name>
    <dbReference type="NCBI Taxonomy" id="126358"/>
    <lineage>
        <taxon>Eukaryota</taxon>
        <taxon>Viridiplantae</taxon>
        <taxon>Streptophyta</taxon>
        <taxon>Embryophyta</taxon>
        <taxon>Tracheophyta</taxon>
        <taxon>Spermatophyta</taxon>
        <taxon>Magnoliopsida</taxon>
        <taxon>eudicotyledons</taxon>
        <taxon>Gunneridae</taxon>
        <taxon>Pentapetalae</taxon>
        <taxon>asterids</taxon>
        <taxon>lamiids</taxon>
        <taxon>Lamiales</taxon>
        <taxon>Oleaceae</taxon>
        <taxon>Forsythieae</taxon>
        <taxon>Abeliophyllum</taxon>
    </lineage>
</organism>
<gene>
    <name evidence="1" type="ORF">Adt_14875</name>
</gene>
<reference evidence="2" key="1">
    <citation type="submission" date="2024-07" db="EMBL/GenBank/DDBJ databases">
        <title>Two chromosome-level genome assemblies of Korean endemic species Abeliophyllum distichum and Forsythia ovata (Oleaceae).</title>
        <authorList>
            <person name="Jang H."/>
        </authorList>
    </citation>
    <scope>NUCLEOTIDE SEQUENCE [LARGE SCALE GENOMIC DNA]</scope>
</reference>
<accession>A0ABD1U1M6</accession>
<name>A0ABD1U1M6_9LAMI</name>
<sequence>MCVRDAASWPLGVVERNREKRWELLRISRGHGMVYERSLVEEEVKIEEETRDHFDALAPKLNTKPQRSEYSSTYTNALNSINGVINPEYAQFHLLENDTQKLVYNGSKAAEEFMETEYYSDLNCIDRQHHRTGTWFIKVENTYGVSFSVAPDAWLDIW</sequence>
<dbReference type="EMBL" id="JBFOLK010000004">
    <property type="protein sequence ID" value="KAL2518628.1"/>
    <property type="molecule type" value="Genomic_DNA"/>
</dbReference>